<dbReference type="RefSeq" id="WP_285340798.1">
    <property type="nucleotide sequence ID" value="NZ_JASITI010000004.1"/>
</dbReference>
<dbReference type="NCBIfam" id="TIGR01451">
    <property type="entry name" value="B_ant_repeat"/>
    <property type="match status" value="1"/>
</dbReference>
<dbReference type="Proteomes" id="UP001223390">
    <property type="component" value="Unassembled WGS sequence"/>
</dbReference>
<feature type="domain" description="DUF6923" evidence="3">
    <location>
        <begin position="74"/>
        <end position="297"/>
    </location>
</feature>
<evidence type="ECO:0000313" key="4">
    <source>
        <dbReference type="EMBL" id="MDK9495127.1"/>
    </source>
</evidence>
<dbReference type="Gene3D" id="2.60.40.10">
    <property type="entry name" value="Immunoglobulins"/>
    <property type="match status" value="1"/>
</dbReference>
<dbReference type="Pfam" id="PF21959">
    <property type="entry name" value="DUF6923"/>
    <property type="match status" value="1"/>
</dbReference>
<proteinExistence type="predicted"/>
<dbReference type="InterPro" id="IPR013783">
    <property type="entry name" value="Ig-like_fold"/>
</dbReference>
<evidence type="ECO:0000256" key="1">
    <source>
        <dbReference type="SAM" id="MobiDB-lite"/>
    </source>
</evidence>
<feature type="region of interest" description="Disordered" evidence="1">
    <location>
        <begin position="394"/>
        <end position="444"/>
    </location>
</feature>
<dbReference type="InterPro" id="IPR054215">
    <property type="entry name" value="DUF6923"/>
</dbReference>
<protein>
    <recommendedName>
        <fullName evidence="6">DUF11 domain-containing protein</fullName>
    </recommendedName>
</protein>
<gene>
    <name evidence="4" type="ORF">QEZ40_004562</name>
</gene>
<accession>A0ABT7GNH1</accession>
<evidence type="ECO:0000259" key="2">
    <source>
        <dbReference type="Pfam" id="PF01345"/>
    </source>
</evidence>
<keyword evidence="5" id="KW-1185">Reference proteome</keyword>
<sequence>MSRGTNGAVRGKRQRRGVALLSAIGVVAGLAVGTLATPVGAVAAPAGSKGSAAVSDPKQPDGTPVACDGKIYLSKGDPDQLYTVERKPGKVAFEELGSATPFLYNAIGVNPHDRFLYGATFGDGTNQLVRFDGNGDYELLGGIAGLTPALYISGTFDDEGNYYVLADNTGVIFQIDVAKREVVRQISIPPLAAPELDVFDIAFRDGFLWGSTEAGAITRIDVDNARVDFFPGVLPGGSDFGGVFVYGNGDLGFFRNAGELIRVHVKNATGSNPKFTVLSRQDAPEQQLTNVDATACFFDSSADLSVHKRGPKVVKAGDDITYDITVKNDHKGASSGWSLVDDLPAKVLDPATDTDGCEISNGLLSCTGGPLREGGRVKITVTGTAGEVTKPTAVPNTATVFGDDEDPHKKNNTGFASTKIKPAGADGEEGRKEHGPGRGGPGGR</sequence>
<evidence type="ECO:0000259" key="3">
    <source>
        <dbReference type="Pfam" id="PF21959"/>
    </source>
</evidence>
<dbReference type="SUPFAM" id="SSF63829">
    <property type="entry name" value="Calcium-dependent phosphotriesterase"/>
    <property type="match status" value="1"/>
</dbReference>
<dbReference type="EMBL" id="JASITI010000004">
    <property type="protein sequence ID" value="MDK9495127.1"/>
    <property type="molecule type" value="Genomic_DNA"/>
</dbReference>
<dbReference type="Pfam" id="PF01345">
    <property type="entry name" value="DUF11"/>
    <property type="match status" value="1"/>
</dbReference>
<comment type="caution">
    <text evidence="4">The sequence shown here is derived from an EMBL/GenBank/DDBJ whole genome shotgun (WGS) entry which is preliminary data.</text>
</comment>
<evidence type="ECO:0008006" key="6">
    <source>
        <dbReference type="Google" id="ProtNLM"/>
    </source>
</evidence>
<dbReference type="InterPro" id="IPR001434">
    <property type="entry name" value="OmcB-like_DUF11"/>
</dbReference>
<dbReference type="InterPro" id="IPR047589">
    <property type="entry name" value="DUF11_rpt"/>
</dbReference>
<reference evidence="4 5" key="1">
    <citation type="submission" date="2023-05" db="EMBL/GenBank/DDBJ databases">
        <title>Sequencing and Assembly of Streptomyces sp. NP73.</title>
        <authorList>
            <person name="Konwar A.N."/>
            <person name="Saikia K."/>
            <person name="Thakur D."/>
        </authorList>
    </citation>
    <scope>NUCLEOTIDE SEQUENCE [LARGE SCALE GENOMIC DNA]</scope>
    <source>
        <strain evidence="4 5">NP73</strain>
    </source>
</reference>
<name>A0ABT7GNH1_9ACTN</name>
<organism evidence="4 5">
    <name type="scientific">Streptomyces katrae</name>
    <dbReference type="NCBI Taxonomy" id="68223"/>
    <lineage>
        <taxon>Bacteria</taxon>
        <taxon>Bacillati</taxon>
        <taxon>Actinomycetota</taxon>
        <taxon>Actinomycetes</taxon>
        <taxon>Kitasatosporales</taxon>
        <taxon>Streptomycetaceae</taxon>
        <taxon>Streptomyces</taxon>
    </lineage>
</organism>
<feature type="domain" description="DUF11" evidence="2">
    <location>
        <begin position="303"/>
        <end position="414"/>
    </location>
</feature>
<evidence type="ECO:0000313" key="5">
    <source>
        <dbReference type="Proteomes" id="UP001223390"/>
    </source>
</evidence>